<reference evidence="1" key="2">
    <citation type="submission" date="2020-04" db="EMBL/GenBank/DDBJ databases">
        <authorList>
            <person name="Alexandrino P."/>
            <person name="Mendonca T."/>
            <person name="Guaman L."/>
            <person name="Cherix J."/>
            <person name="Lozano-Sakalauskas G."/>
            <person name="Fujita A."/>
            <person name="Filho E.R."/>
            <person name="Long P."/>
            <person name="Padilla G."/>
            <person name="Taciro M.K."/>
            <person name="Gomez J.G."/>
            <person name="Silva L.F."/>
            <person name="Torres M."/>
        </authorList>
    </citation>
    <scope>NUCLEOTIDE SEQUENCE</scope>
    <source>
        <strain evidence="1">LMG 19450</strain>
    </source>
</reference>
<dbReference type="Proteomes" id="UP000030460">
    <property type="component" value="Unassembled WGS sequence"/>
</dbReference>
<keyword evidence="2" id="KW-1185">Reference proteome</keyword>
<protein>
    <submittedName>
        <fullName evidence="1">Uncharacterized protein</fullName>
    </submittedName>
</protein>
<evidence type="ECO:0000313" key="1">
    <source>
        <dbReference type="EMBL" id="NLP60325.1"/>
    </source>
</evidence>
<proteinExistence type="predicted"/>
<reference evidence="1" key="1">
    <citation type="journal article" date="2015" name="Genome Announc.">
        <title>Draft Genome Sequence of the Polyhydroxyalkanoate-Producing Bacterium Burkholderia sacchari LMG 19450 Isolated from Brazilian Sugarcane Plantation Soil.</title>
        <authorList>
            <person name="Alexandrino P.M."/>
            <person name="Mendonca T.T."/>
            <person name="Guaman Bautista L.P."/>
            <person name="Cherix J."/>
            <person name="Lozano-Sakalauskas G.C."/>
            <person name="Fujita A."/>
            <person name="Ramos Filho E."/>
            <person name="Long P."/>
            <person name="Padilla G."/>
            <person name="Taciro M.K."/>
            <person name="Gomez J.G."/>
            <person name="Silva L.F."/>
        </authorList>
    </citation>
    <scope>NUCLEOTIDE SEQUENCE</scope>
    <source>
        <strain evidence="1">LMG 19450</strain>
    </source>
</reference>
<dbReference type="EMBL" id="JTDB02000001">
    <property type="protein sequence ID" value="NLP60325.1"/>
    <property type="molecule type" value="Genomic_DNA"/>
</dbReference>
<accession>A0A8T6Z611</accession>
<sequence length="87" mass="9977">MEGFLINMRPATAMGRQHGYRQRDGHAIARLAISLFRWLPGHTNLITPYSGSVDRQGVHLNLDHTKALELKFFVTNLPRRSLIPERL</sequence>
<gene>
    <name evidence="1" type="ORF">NH14_004025</name>
</gene>
<dbReference type="RefSeq" id="WP_152617042.1">
    <property type="nucleotide sequence ID" value="NZ_JTDB02000001.1"/>
</dbReference>
<comment type="caution">
    <text evidence="1">The sequence shown here is derived from an EMBL/GenBank/DDBJ whole genome shotgun (WGS) entry which is preliminary data.</text>
</comment>
<organism evidence="1 2">
    <name type="scientific">Paraburkholderia sacchari</name>
    <dbReference type="NCBI Taxonomy" id="159450"/>
    <lineage>
        <taxon>Bacteria</taxon>
        <taxon>Pseudomonadati</taxon>
        <taxon>Pseudomonadota</taxon>
        <taxon>Betaproteobacteria</taxon>
        <taxon>Burkholderiales</taxon>
        <taxon>Burkholderiaceae</taxon>
        <taxon>Paraburkholderia</taxon>
    </lineage>
</organism>
<evidence type="ECO:0000313" key="2">
    <source>
        <dbReference type="Proteomes" id="UP000030460"/>
    </source>
</evidence>
<dbReference type="AlphaFoldDB" id="A0A8T6Z611"/>
<name>A0A8T6Z611_9BURK</name>